<evidence type="ECO:0000256" key="2">
    <source>
        <dbReference type="ARBA" id="ARBA00022617"/>
    </source>
</evidence>
<dbReference type="InterPro" id="IPR012938">
    <property type="entry name" value="Glc/Sorbosone_DH"/>
</dbReference>
<dbReference type="InterPro" id="IPR009056">
    <property type="entry name" value="Cyt_c-like_dom"/>
</dbReference>
<dbReference type="RefSeq" id="WP_211631081.1">
    <property type="nucleotide sequence ID" value="NZ_CP073100.1"/>
</dbReference>
<feature type="binding site" description="covalent" evidence="6">
    <location>
        <position position="658"/>
    </location>
    <ligand>
        <name>heme c</name>
        <dbReference type="ChEBI" id="CHEBI:61717"/>
    </ligand>
</feature>
<dbReference type="Pfam" id="PF07995">
    <property type="entry name" value="GSDH"/>
    <property type="match status" value="1"/>
</dbReference>
<dbReference type="PROSITE" id="PS51007">
    <property type="entry name" value="CYTC"/>
    <property type="match status" value="1"/>
</dbReference>
<dbReference type="Gene3D" id="1.10.760.10">
    <property type="entry name" value="Cytochrome c-like domain"/>
    <property type="match status" value="1"/>
</dbReference>
<feature type="binding site" description="covalent" evidence="6">
    <location>
        <position position="613"/>
    </location>
    <ligand>
        <name>heme c</name>
        <dbReference type="ChEBI" id="CHEBI:61717"/>
    </ligand>
</feature>
<dbReference type="GO" id="GO:0020037">
    <property type="term" value="F:heme binding"/>
    <property type="evidence" value="ECO:0007669"/>
    <property type="project" value="InterPro"/>
</dbReference>
<feature type="domain" description="Cytochrome c" evidence="7">
    <location>
        <begin position="587"/>
        <end position="679"/>
    </location>
</feature>
<dbReference type="InterPro" id="IPR002324">
    <property type="entry name" value="Cyt_c_ID"/>
</dbReference>
<dbReference type="InterPro" id="IPR011041">
    <property type="entry name" value="Quinoprot_gluc/sorb_DH_b-prop"/>
</dbReference>
<dbReference type="SUPFAM" id="SSF50952">
    <property type="entry name" value="Soluble quinoprotein glucose dehydrogenase"/>
    <property type="match status" value="1"/>
</dbReference>
<evidence type="ECO:0000256" key="5">
    <source>
        <dbReference type="ARBA" id="ARBA00023004"/>
    </source>
</evidence>
<dbReference type="PRINTS" id="PR00606">
    <property type="entry name" value="CYTCHROMECID"/>
</dbReference>
<keyword evidence="9" id="KW-1185">Reference proteome</keyword>
<sequence length="727" mass="78614">MFKPVLLSLAVSAVPLVAKESYELSAPVAEGLDDPIELTVLPNGDLFVIEREGRVLRVCPTTGGTFEIAKFDVSALRSNDPDSPVAREEGLLGITLDPKFAANGRLYIYYSDPVKTINRLSRFVYRDGKIDRTSEKMLLEIPVERDRKVCHQGGSLAFGPDGLLYLSTGDNTNPFESNGYAPIDNRPDRVQFDAQRSSGNTNDLRGKVLRIRPTEDGYEIPAGNLFPKGTAKTRPEIYVMGCRNPYRISLDPKVGTLYWGEVGPDAGDNGPRGPRGYDEVNQARKAGNYGWPFVIANNLPYPIVDFTTGQPGGMTDPAAPKNPGARNTGLPVLPPANSAFIWYPYADSPEFPVMGKGSRNAMAGPVFYYNASRKWNILGKEDDHTLLTYDWARGRIWKAKLGEGEKLVSLTPFADKLVHPIDMEQAADGTIWVLEYGTNWWFNKDGRVRRLRPGTDNRAPELAAEAVAGQPGTFTVKNTSDADGDTVFVHWFLTTGAGEKDLGTEATVKVAEGSGTELRAVAADGKGGVTIKRFPLVKQDAQPALALELEGKPKSLGFGETVKFQVKAPSAPDAKTVSVRARYIPPTGHDAGGPEFAPGIQELVTSRLCLACHQVDQASVGPKYVDVALRYRDRADAVNYLKDRVLKGSTGDWGEVPMPAQAISEAEADKIVKAILHLGDGISATKGTLSGELKLPAAPANAAPGGAWEITAEATGYLTTRARVNAK</sequence>
<dbReference type="GO" id="GO:0009055">
    <property type="term" value="F:electron transfer activity"/>
    <property type="evidence" value="ECO:0007669"/>
    <property type="project" value="InterPro"/>
</dbReference>
<protein>
    <submittedName>
        <fullName evidence="8">PQQ-dependent sugar dehydrogenase</fullName>
    </submittedName>
</protein>
<name>A0A975IZ54_9BACT</name>
<dbReference type="PANTHER" id="PTHR19328:SF75">
    <property type="entry name" value="ALDOSE SUGAR DEHYDROGENASE YLII"/>
    <property type="match status" value="1"/>
</dbReference>
<dbReference type="InterPro" id="IPR036909">
    <property type="entry name" value="Cyt_c-like_dom_sf"/>
</dbReference>
<proteinExistence type="predicted"/>
<keyword evidence="1" id="KW-0813">Transport</keyword>
<reference evidence="8" key="1">
    <citation type="submission" date="2021-04" db="EMBL/GenBank/DDBJ databases">
        <title>Luteolibacter sp. 32A isolated from the skin of an Anderson's salamander (Ambystoma andersonii).</title>
        <authorList>
            <person name="Spergser J."/>
            <person name="Busse H.-J."/>
        </authorList>
    </citation>
    <scope>NUCLEOTIDE SEQUENCE</scope>
    <source>
        <strain evidence="8">32A</strain>
    </source>
</reference>
<evidence type="ECO:0000256" key="4">
    <source>
        <dbReference type="ARBA" id="ARBA00022982"/>
    </source>
</evidence>
<dbReference type="PANTHER" id="PTHR19328">
    <property type="entry name" value="HEDGEHOG-INTERACTING PROTEIN"/>
    <property type="match status" value="1"/>
</dbReference>
<dbReference type="Pfam" id="PF00034">
    <property type="entry name" value="Cytochrom_C"/>
    <property type="match status" value="1"/>
</dbReference>
<evidence type="ECO:0000313" key="9">
    <source>
        <dbReference type="Proteomes" id="UP000676169"/>
    </source>
</evidence>
<dbReference type="Gene3D" id="2.120.10.30">
    <property type="entry name" value="TolB, C-terminal domain"/>
    <property type="match status" value="1"/>
</dbReference>
<keyword evidence="3 6" id="KW-0479">Metal-binding</keyword>
<evidence type="ECO:0000313" key="8">
    <source>
        <dbReference type="EMBL" id="QUE50942.1"/>
    </source>
</evidence>
<dbReference type="SUPFAM" id="SSF46626">
    <property type="entry name" value="Cytochrome c"/>
    <property type="match status" value="1"/>
</dbReference>
<evidence type="ECO:0000256" key="1">
    <source>
        <dbReference type="ARBA" id="ARBA00022448"/>
    </source>
</evidence>
<dbReference type="GO" id="GO:0005506">
    <property type="term" value="F:iron ion binding"/>
    <property type="evidence" value="ECO:0007669"/>
    <property type="project" value="InterPro"/>
</dbReference>
<keyword evidence="4" id="KW-0249">Electron transport</keyword>
<dbReference type="Proteomes" id="UP000676169">
    <property type="component" value="Chromosome"/>
</dbReference>
<evidence type="ECO:0000256" key="3">
    <source>
        <dbReference type="ARBA" id="ARBA00022723"/>
    </source>
</evidence>
<feature type="binding site" description="covalent" evidence="6">
    <location>
        <position position="609"/>
    </location>
    <ligand>
        <name>heme c</name>
        <dbReference type="ChEBI" id="CHEBI:61717"/>
    </ligand>
</feature>
<keyword evidence="2 6" id="KW-0349">Heme</keyword>
<dbReference type="InterPro" id="IPR011042">
    <property type="entry name" value="6-blade_b-propeller_TolB-like"/>
</dbReference>
<evidence type="ECO:0000259" key="7">
    <source>
        <dbReference type="PROSITE" id="PS51007"/>
    </source>
</evidence>
<dbReference type="KEGG" id="lamb:KBB96_19040"/>
<dbReference type="EMBL" id="CP073100">
    <property type="protein sequence ID" value="QUE50942.1"/>
    <property type="molecule type" value="Genomic_DNA"/>
</dbReference>
<accession>A0A975IZ54</accession>
<keyword evidence="5 6" id="KW-0408">Iron</keyword>
<gene>
    <name evidence="8" type="ORF">KBB96_19040</name>
</gene>
<organism evidence="8 9">
    <name type="scientific">Luteolibacter ambystomatis</name>
    <dbReference type="NCBI Taxonomy" id="2824561"/>
    <lineage>
        <taxon>Bacteria</taxon>
        <taxon>Pseudomonadati</taxon>
        <taxon>Verrucomicrobiota</taxon>
        <taxon>Verrucomicrobiia</taxon>
        <taxon>Verrucomicrobiales</taxon>
        <taxon>Verrucomicrobiaceae</taxon>
        <taxon>Luteolibacter</taxon>
    </lineage>
</organism>
<dbReference type="AlphaFoldDB" id="A0A975IZ54"/>
<comment type="PTM">
    <text evidence="6">Binds 1 heme c group covalently per subunit.</text>
</comment>
<evidence type="ECO:0000256" key="6">
    <source>
        <dbReference type="PIRSR" id="PIRSR602324-1"/>
    </source>
</evidence>